<evidence type="ECO:0000259" key="2">
    <source>
        <dbReference type="Pfam" id="PF05257"/>
    </source>
</evidence>
<feature type="chain" id="PRO_5001856630" description="Peptidase C51 domain-containing protein" evidence="1">
    <location>
        <begin position="26"/>
        <end position="252"/>
    </location>
</feature>
<reference evidence="3 4" key="1">
    <citation type="submission" date="2014-08" db="EMBL/GenBank/DDBJ databases">
        <authorList>
            <person name="Moulin Lionel"/>
        </authorList>
    </citation>
    <scope>NUCLEOTIDE SEQUENCE [LARGE SCALE GENOMIC DNA]</scope>
</reference>
<dbReference type="AlphaFoldDB" id="A0A090GED5"/>
<dbReference type="InterPro" id="IPR007921">
    <property type="entry name" value="CHAP_dom"/>
</dbReference>
<sequence>MLSRRRLLVSGVFAASAALMGRTRAQTTTDEASGPFDQLIYPPIEAIDAPEQFGYQPATAAQKEKAREIIQQTPKGPEPIDIAQSFIDRFSNSDPDAISQWPAPQNWNPLIVSFFNEATTLHVNNDMVEWCAAFANWCIKRAGKTGSNSASSQSFLDRAFDKTNNPKRGNLAIFTCFEKSSNRSLGIGHVAFVQSPPAAGVIQLLGGNTSKDGHSSIICQKPFSTAPREIRRHVNGIYVPCIMRLNTYVALK</sequence>
<evidence type="ECO:0000256" key="1">
    <source>
        <dbReference type="SAM" id="SignalP"/>
    </source>
</evidence>
<evidence type="ECO:0000313" key="3">
    <source>
        <dbReference type="EMBL" id="CDX58798.1"/>
    </source>
</evidence>
<organism evidence="3 4">
    <name type="scientific">Mesorhizobium plurifarium</name>
    <dbReference type="NCBI Taxonomy" id="69974"/>
    <lineage>
        <taxon>Bacteria</taxon>
        <taxon>Pseudomonadati</taxon>
        <taxon>Pseudomonadota</taxon>
        <taxon>Alphaproteobacteria</taxon>
        <taxon>Hyphomicrobiales</taxon>
        <taxon>Phyllobacteriaceae</taxon>
        <taxon>Mesorhizobium</taxon>
    </lineage>
</organism>
<dbReference type="EMBL" id="CCNE01000023">
    <property type="protein sequence ID" value="CDX58798.1"/>
    <property type="molecule type" value="Genomic_DNA"/>
</dbReference>
<evidence type="ECO:0000313" key="4">
    <source>
        <dbReference type="Proteomes" id="UP000046122"/>
    </source>
</evidence>
<feature type="signal peptide" evidence="1">
    <location>
        <begin position="1"/>
        <end position="25"/>
    </location>
</feature>
<gene>
    <name evidence="3" type="ORF">MPL3365_30316</name>
</gene>
<protein>
    <recommendedName>
        <fullName evidence="2">Peptidase C51 domain-containing protein</fullName>
    </recommendedName>
</protein>
<dbReference type="Pfam" id="PF05257">
    <property type="entry name" value="CHAP"/>
    <property type="match status" value="1"/>
</dbReference>
<proteinExistence type="predicted"/>
<name>A0A090GED5_MESPL</name>
<keyword evidence="1" id="KW-0732">Signal</keyword>
<feature type="domain" description="Peptidase C51" evidence="2">
    <location>
        <begin position="126"/>
        <end position="208"/>
    </location>
</feature>
<accession>A0A090GED5</accession>
<dbReference type="Proteomes" id="UP000046122">
    <property type="component" value="Unassembled WGS sequence"/>
</dbReference>